<dbReference type="Proteomes" id="UP000005239">
    <property type="component" value="Unassembled WGS sequence"/>
</dbReference>
<sequence>MFQHRVLSLLCPFIGLAGSFVSMIAHEVMIKHDKQVFFGIVCINACLTSYGIIAMILAAHSYGEEEERKKKRDEDGEETGKGERVLAVLSVGALVSLWGCFGLAFKFKEMEVISVFVSALVSIFVFLTHIVLWGREENIKAGKVQGKEKAPMVVNNDNFVEDV</sequence>
<reference evidence="2" key="1">
    <citation type="journal article" date="2008" name="Nat. Genet.">
        <title>The Pristionchus pacificus genome provides a unique perspective on nematode lifestyle and parasitism.</title>
        <authorList>
            <person name="Dieterich C."/>
            <person name="Clifton S.W."/>
            <person name="Schuster L.N."/>
            <person name="Chinwalla A."/>
            <person name="Delehaunty K."/>
            <person name="Dinkelacker I."/>
            <person name="Fulton L."/>
            <person name="Fulton R."/>
            <person name="Godfrey J."/>
            <person name="Minx P."/>
            <person name="Mitreva M."/>
            <person name="Roeseler W."/>
            <person name="Tian H."/>
            <person name="Witte H."/>
            <person name="Yang S.P."/>
            <person name="Wilson R.K."/>
            <person name="Sommer R.J."/>
        </authorList>
    </citation>
    <scope>NUCLEOTIDE SEQUENCE [LARGE SCALE GENOMIC DNA]</scope>
    <source>
        <strain evidence="2">PS312</strain>
    </source>
</reference>
<dbReference type="AlphaFoldDB" id="A0A2A6BN23"/>
<proteinExistence type="predicted"/>
<evidence type="ECO:0000313" key="2">
    <source>
        <dbReference type="Proteomes" id="UP000005239"/>
    </source>
</evidence>
<accession>A0A8R1UFR1</accession>
<keyword evidence="2" id="KW-1185">Reference proteome</keyword>
<reference evidence="1" key="2">
    <citation type="submission" date="2022-06" db="UniProtKB">
        <authorList>
            <consortium name="EnsemblMetazoa"/>
        </authorList>
    </citation>
    <scope>IDENTIFICATION</scope>
    <source>
        <strain evidence="1">PS312</strain>
    </source>
</reference>
<gene>
    <name evidence="1" type="primary">WBGene00115629</name>
</gene>
<accession>A0A2A6BN23</accession>
<dbReference type="EnsemblMetazoa" id="PPA26075.1">
    <property type="protein sequence ID" value="PPA26075.1"/>
    <property type="gene ID" value="WBGene00115629"/>
</dbReference>
<protein>
    <submittedName>
        <fullName evidence="1">Uncharacterized protein</fullName>
    </submittedName>
</protein>
<evidence type="ECO:0000313" key="1">
    <source>
        <dbReference type="EnsemblMetazoa" id="PPA26075.1"/>
    </source>
</evidence>
<organism evidence="1 2">
    <name type="scientific">Pristionchus pacificus</name>
    <name type="common">Parasitic nematode worm</name>
    <dbReference type="NCBI Taxonomy" id="54126"/>
    <lineage>
        <taxon>Eukaryota</taxon>
        <taxon>Metazoa</taxon>
        <taxon>Ecdysozoa</taxon>
        <taxon>Nematoda</taxon>
        <taxon>Chromadorea</taxon>
        <taxon>Rhabditida</taxon>
        <taxon>Rhabditina</taxon>
        <taxon>Diplogasteromorpha</taxon>
        <taxon>Diplogasteroidea</taxon>
        <taxon>Neodiplogasteridae</taxon>
        <taxon>Pristionchus</taxon>
    </lineage>
</organism>
<name>A0A2A6BN23_PRIPA</name>